<dbReference type="HOGENOM" id="CLU_2584580_0_0_0"/>
<proteinExistence type="predicted"/>
<evidence type="ECO:0000313" key="1">
    <source>
        <dbReference type="EMBL" id="AIE86973.1"/>
    </source>
</evidence>
<dbReference type="AlphaFoldDB" id="A0A068NTV9"/>
<evidence type="ECO:0000313" key="2">
    <source>
        <dbReference type="Proteomes" id="UP000027982"/>
    </source>
</evidence>
<dbReference type="Proteomes" id="UP000027982">
    <property type="component" value="Chromosome"/>
</dbReference>
<name>A0A068NTV9_FIMGI</name>
<reference evidence="1 2" key="1">
    <citation type="journal article" date="2014" name="PLoS ONE">
        <title>The first complete genome sequence of the class fimbriimonadia in the phylum armatimonadetes.</title>
        <authorList>
            <person name="Hu Z.Y."/>
            <person name="Wang Y.Z."/>
            <person name="Im W.T."/>
            <person name="Wang S.Y."/>
            <person name="Zhao G.P."/>
            <person name="Zheng H.J."/>
            <person name="Quan Z.X."/>
        </authorList>
    </citation>
    <scope>NUCLEOTIDE SEQUENCE [LARGE SCALE GENOMIC DNA]</scope>
    <source>
        <strain evidence="1">Gsoil 348</strain>
    </source>
</reference>
<dbReference type="EMBL" id="CP007139">
    <property type="protein sequence ID" value="AIE86973.1"/>
    <property type="molecule type" value="Genomic_DNA"/>
</dbReference>
<gene>
    <name evidence="1" type="ORF">OP10G_3605</name>
</gene>
<dbReference type="KEGG" id="fgi:OP10G_3605"/>
<protein>
    <submittedName>
        <fullName evidence="1">Uncharacterized protein</fullName>
    </submittedName>
</protein>
<dbReference type="STRING" id="661478.OP10G_3605"/>
<keyword evidence="2" id="KW-1185">Reference proteome</keyword>
<sequence length="80" mass="8269">MLQPGGPDYNLLGNVAKAGTVLLIGYWLDGFNASIPSEGIATFDQPTGAATIMFPAGATNPIHDPFTAKGLHQTVIVVTS</sequence>
<accession>A0A068NTV9</accession>
<organism evidence="1 2">
    <name type="scientific">Fimbriimonas ginsengisoli Gsoil 348</name>
    <dbReference type="NCBI Taxonomy" id="661478"/>
    <lineage>
        <taxon>Bacteria</taxon>
        <taxon>Bacillati</taxon>
        <taxon>Armatimonadota</taxon>
        <taxon>Fimbriimonadia</taxon>
        <taxon>Fimbriimonadales</taxon>
        <taxon>Fimbriimonadaceae</taxon>
        <taxon>Fimbriimonas</taxon>
    </lineage>
</organism>